<keyword evidence="2" id="KW-1185">Reference proteome</keyword>
<name>A0A0E9LUI6_9BACT</name>
<gene>
    <name evidence="1" type="ORF">JCM15548_1942</name>
</gene>
<dbReference type="AlphaFoldDB" id="A0A0E9LUI6"/>
<dbReference type="EMBL" id="BAZW01000004">
    <property type="protein sequence ID" value="GAO28811.1"/>
    <property type="molecule type" value="Genomic_DNA"/>
</dbReference>
<dbReference type="RefSeq" id="WP_227625424.1">
    <property type="nucleotide sequence ID" value="NZ_BAZW01000004.1"/>
</dbReference>
<reference evidence="1 2" key="1">
    <citation type="journal article" date="2015" name="Microbes Environ.">
        <title>Distribution and evolution of nitrogen fixation genes in the phylum bacteroidetes.</title>
        <authorList>
            <person name="Inoue J."/>
            <person name="Oshima K."/>
            <person name="Suda W."/>
            <person name="Sakamoto M."/>
            <person name="Iino T."/>
            <person name="Noda S."/>
            <person name="Hongoh Y."/>
            <person name="Hattori M."/>
            <person name="Ohkuma M."/>
        </authorList>
    </citation>
    <scope>NUCLEOTIDE SEQUENCE [LARGE SCALE GENOMIC DNA]</scope>
    <source>
        <strain evidence="1">JCM 15548</strain>
    </source>
</reference>
<proteinExistence type="predicted"/>
<sequence length="52" mass="5999">MRKYSLISIVWVLTLLFMACDPQEMDDYELGQALTEDDVAFSVSPKADQPMW</sequence>
<protein>
    <submittedName>
        <fullName evidence="1">Uncharacterized protein</fullName>
    </submittedName>
</protein>
<evidence type="ECO:0000313" key="2">
    <source>
        <dbReference type="Proteomes" id="UP000032900"/>
    </source>
</evidence>
<organism evidence="1 2">
    <name type="scientific">Geofilum rubicundum JCM 15548</name>
    <dbReference type="NCBI Taxonomy" id="1236989"/>
    <lineage>
        <taxon>Bacteria</taxon>
        <taxon>Pseudomonadati</taxon>
        <taxon>Bacteroidota</taxon>
        <taxon>Bacteroidia</taxon>
        <taxon>Marinilabiliales</taxon>
        <taxon>Marinilabiliaceae</taxon>
        <taxon>Geofilum</taxon>
    </lineage>
</organism>
<dbReference type="STRING" id="1236989.JCM15548_1942"/>
<accession>A0A0E9LUI6</accession>
<dbReference type="PROSITE" id="PS51257">
    <property type="entry name" value="PROKAR_LIPOPROTEIN"/>
    <property type="match status" value="1"/>
</dbReference>
<evidence type="ECO:0000313" key="1">
    <source>
        <dbReference type="EMBL" id="GAO28811.1"/>
    </source>
</evidence>
<comment type="caution">
    <text evidence="1">The sequence shown here is derived from an EMBL/GenBank/DDBJ whole genome shotgun (WGS) entry which is preliminary data.</text>
</comment>
<dbReference type="Proteomes" id="UP000032900">
    <property type="component" value="Unassembled WGS sequence"/>
</dbReference>